<feature type="domain" description="AbiEi antitoxin N-terminal" evidence="1">
    <location>
        <begin position="17"/>
        <end position="55"/>
    </location>
</feature>
<proteinExistence type="predicted"/>
<dbReference type="KEGG" id="ols:Olsu_0206"/>
<reference evidence="2 3" key="1">
    <citation type="journal article" date="2010" name="Stand. Genomic Sci.">
        <title>Complete genome sequence of Olsenella uli type strain (VPI D76D-27C).</title>
        <authorList>
            <person name="Goker M."/>
            <person name="Held B."/>
            <person name="Lucas S."/>
            <person name="Nolan M."/>
            <person name="Yasawong M."/>
            <person name="Glavina Del Rio T."/>
            <person name="Tice H."/>
            <person name="Cheng J.F."/>
            <person name="Bruce D."/>
            <person name="Detter J.C."/>
            <person name="Tapia R."/>
            <person name="Han C."/>
            <person name="Goodwin L."/>
            <person name="Pitluck S."/>
            <person name="Liolios K."/>
            <person name="Ivanova N."/>
            <person name="Mavromatis K."/>
            <person name="Mikhailova N."/>
            <person name="Pati A."/>
            <person name="Chen A."/>
            <person name="Palaniappan K."/>
            <person name="Land M."/>
            <person name="Hauser L."/>
            <person name="Chang Y.J."/>
            <person name="Jeffries C.D."/>
            <person name="Rohde M."/>
            <person name="Sikorski J."/>
            <person name="Pukall R."/>
            <person name="Woyke T."/>
            <person name="Bristow J."/>
            <person name="Eisen J.A."/>
            <person name="Markowitz V."/>
            <person name="Hugenholtz P."/>
            <person name="Kyrpides N.C."/>
            <person name="Klenk H.P."/>
            <person name="Lapidus A."/>
        </authorList>
    </citation>
    <scope>NUCLEOTIDE SEQUENCE [LARGE SCALE GENOMIC DNA]</scope>
    <source>
        <strain evidence="3">ATCC 49627 / DSM 7084 / CIP 109912 / JCM 12494 / NCIMB 702895 / VPI D76D-27C</strain>
    </source>
</reference>
<evidence type="ECO:0000259" key="1">
    <source>
        <dbReference type="Pfam" id="PF13338"/>
    </source>
</evidence>
<gene>
    <name evidence="2" type="ordered locus">Olsu_0206</name>
</gene>
<dbReference type="InterPro" id="IPR025159">
    <property type="entry name" value="AbiEi_N"/>
</dbReference>
<dbReference type="HOGENOM" id="CLU_089333_1_2_11"/>
<evidence type="ECO:0000313" key="3">
    <source>
        <dbReference type="Proteomes" id="UP000000333"/>
    </source>
</evidence>
<accession>E1QY74</accession>
<dbReference type="AlphaFoldDB" id="E1QY74"/>
<organism evidence="2 3">
    <name type="scientific">Olsenella uli (strain ATCC 49627 / DSM 7084 / CCUG 31166 / CIP 109912 / JCM 12494 / LMG 11480 / NCIMB 702895 / VPI D76D-27C)</name>
    <name type="common">Lactobacillus uli</name>
    <dbReference type="NCBI Taxonomy" id="633147"/>
    <lineage>
        <taxon>Bacteria</taxon>
        <taxon>Bacillati</taxon>
        <taxon>Actinomycetota</taxon>
        <taxon>Coriobacteriia</taxon>
        <taxon>Coriobacteriales</taxon>
        <taxon>Atopobiaceae</taxon>
        <taxon>Olsenella</taxon>
    </lineage>
</organism>
<protein>
    <recommendedName>
        <fullName evidence="1">AbiEi antitoxin N-terminal domain-containing protein</fullName>
    </recommendedName>
</protein>
<keyword evidence="3" id="KW-1185">Reference proteome</keyword>
<dbReference type="EMBL" id="CP002106">
    <property type="protein sequence ID" value="ADK67338.1"/>
    <property type="molecule type" value="Genomic_DNA"/>
</dbReference>
<sequence length="199" mass="21909">MRGEKTDTLLDIATSCNGYVTSAQATDAGIPRRKLTDAVSAGKLVRVDRGLYALPDVWEDPLYITQRRFSRGVFSDDTALFLHGMTDRAPFAPTMTFPRSYNATAARAAGIICRTCADDVLDLGLCDVKTEYGNAVRAYDVERTLCDLVRGQGTPDAQLVTPAMKSYVRSKICDPMKLVEYARALGVEAKIRNYLEVLL</sequence>
<dbReference type="eggNOG" id="COG5340">
    <property type="taxonomic scope" value="Bacteria"/>
</dbReference>
<name>E1QY74_OLSUV</name>
<dbReference type="Proteomes" id="UP000000333">
    <property type="component" value="Chromosome"/>
</dbReference>
<dbReference type="OrthoDB" id="9801429at2"/>
<dbReference type="STRING" id="633147.Olsu_0206"/>
<evidence type="ECO:0000313" key="2">
    <source>
        <dbReference type="EMBL" id="ADK67338.1"/>
    </source>
</evidence>
<dbReference type="Pfam" id="PF13338">
    <property type="entry name" value="AbiEi_4"/>
    <property type="match status" value="1"/>
</dbReference>